<dbReference type="SUPFAM" id="SSF52047">
    <property type="entry name" value="RNI-like"/>
    <property type="match status" value="1"/>
</dbReference>
<dbReference type="Gene3D" id="3.80.10.10">
    <property type="entry name" value="Ribonuclease Inhibitor"/>
    <property type="match status" value="1"/>
</dbReference>
<dbReference type="InterPro" id="IPR044974">
    <property type="entry name" value="Disease_R_plants"/>
</dbReference>
<evidence type="ECO:0000256" key="6">
    <source>
        <dbReference type="ARBA" id="ARBA00022667"/>
    </source>
</evidence>
<evidence type="ECO:0000256" key="10">
    <source>
        <dbReference type="ARBA" id="ARBA00022840"/>
    </source>
</evidence>
<dbReference type="Gene3D" id="1.10.10.10">
    <property type="entry name" value="Winged helix-like DNA-binding domain superfamily/Winged helix DNA-binding domain"/>
    <property type="match status" value="1"/>
</dbReference>
<evidence type="ECO:0000256" key="7">
    <source>
        <dbReference type="ARBA" id="ARBA00022737"/>
    </source>
</evidence>
<dbReference type="Gene3D" id="1.10.8.430">
    <property type="entry name" value="Helical domain of apoptotic protease-activating factors"/>
    <property type="match status" value="1"/>
</dbReference>
<feature type="domain" description="NB-ARC" evidence="11">
    <location>
        <begin position="1"/>
        <end position="68"/>
    </location>
</feature>
<evidence type="ECO:0000256" key="4">
    <source>
        <dbReference type="ARBA" id="ARBA00022490"/>
    </source>
</evidence>
<dbReference type="FunFam" id="1.10.10.10:FF:000322">
    <property type="entry name" value="Probable disease resistance protein At1g63360"/>
    <property type="match status" value="1"/>
</dbReference>
<dbReference type="GO" id="GO:0043531">
    <property type="term" value="F:ADP binding"/>
    <property type="evidence" value="ECO:0007669"/>
    <property type="project" value="InterPro"/>
</dbReference>
<dbReference type="Pfam" id="PF00931">
    <property type="entry name" value="NB-ARC"/>
    <property type="match status" value="1"/>
</dbReference>
<evidence type="ECO:0000259" key="11">
    <source>
        <dbReference type="Pfam" id="PF00931"/>
    </source>
</evidence>
<keyword evidence="7" id="KW-0677">Repeat</keyword>
<keyword evidence="8" id="KW-0547">Nucleotide-binding</keyword>
<evidence type="ECO:0000256" key="8">
    <source>
        <dbReference type="ARBA" id="ARBA00022741"/>
    </source>
</evidence>
<evidence type="ECO:0000256" key="2">
    <source>
        <dbReference type="ARBA" id="ARBA00004496"/>
    </source>
</evidence>
<evidence type="ECO:0000313" key="14">
    <source>
        <dbReference type="Proteomes" id="UP000325081"/>
    </source>
</evidence>
<dbReference type="GO" id="GO:0009626">
    <property type="term" value="P:plant-type hypersensitive response"/>
    <property type="evidence" value="ECO:0007669"/>
    <property type="project" value="UniProtKB-KW"/>
</dbReference>
<dbReference type="InterPro" id="IPR032675">
    <property type="entry name" value="LRR_dom_sf"/>
</dbReference>
<gene>
    <name evidence="13" type="ORF">STAS_23360</name>
</gene>
<reference evidence="14" key="1">
    <citation type="journal article" date="2019" name="Curr. Biol.">
        <title>Genome Sequence of Striga asiatica Provides Insight into the Evolution of Plant Parasitism.</title>
        <authorList>
            <person name="Yoshida S."/>
            <person name="Kim S."/>
            <person name="Wafula E.K."/>
            <person name="Tanskanen J."/>
            <person name="Kim Y.M."/>
            <person name="Honaas L."/>
            <person name="Yang Z."/>
            <person name="Spallek T."/>
            <person name="Conn C.E."/>
            <person name="Ichihashi Y."/>
            <person name="Cheong K."/>
            <person name="Cui S."/>
            <person name="Der J.P."/>
            <person name="Gundlach H."/>
            <person name="Jiao Y."/>
            <person name="Hori C."/>
            <person name="Ishida J.K."/>
            <person name="Kasahara H."/>
            <person name="Kiba T."/>
            <person name="Kim M.S."/>
            <person name="Koo N."/>
            <person name="Laohavisit A."/>
            <person name="Lee Y.H."/>
            <person name="Lumba S."/>
            <person name="McCourt P."/>
            <person name="Mortimer J.C."/>
            <person name="Mutuku J.M."/>
            <person name="Nomura T."/>
            <person name="Sasaki-Sekimoto Y."/>
            <person name="Seto Y."/>
            <person name="Wang Y."/>
            <person name="Wakatake T."/>
            <person name="Sakakibara H."/>
            <person name="Demura T."/>
            <person name="Yamaguchi S."/>
            <person name="Yoneyama K."/>
            <person name="Manabe R.I."/>
            <person name="Nelson D.C."/>
            <person name="Schulman A.H."/>
            <person name="Timko M.P."/>
            <person name="dePamphilis C.W."/>
            <person name="Choi D."/>
            <person name="Shirasu K."/>
        </authorList>
    </citation>
    <scope>NUCLEOTIDE SEQUENCE [LARGE SCALE GENOMIC DNA]</scope>
    <source>
        <strain evidence="14">cv. UVA1</strain>
    </source>
</reference>
<proteinExistence type="inferred from homology"/>
<keyword evidence="5" id="KW-0433">Leucine-rich repeat</keyword>
<comment type="function">
    <text evidence="1">Confers resistance to late blight (Phytophthora infestans) races carrying the avirulence gene Avr1. Resistance proteins guard the plant against pathogens that contain an appropriate avirulence protein via an indirect interaction with this avirulence protein. That triggers a defense system including the hypersensitive response, which restricts the pathogen growth.</text>
</comment>
<dbReference type="GO" id="GO:0005524">
    <property type="term" value="F:ATP binding"/>
    <property type="evidence" value="ECO:0007669"/>
    <property type="project" value="UniProtKB-KW"/>
</dbReference>
<keyword evidence="10" id="KW-0067">ATP-binding</keyword>
<dbReference type="InterPro" id="IPR058922">
    <property type="entry name" value="WHD_DRP"/>
</dbReference>
<evidence type="ECO:0000313" key="13">
    <source>
        <dbReference type="EMBL" id="GER46326.1"/>
    </source>
</evidence>
<evidence type="ECO:0000256" key="9">
    <source>
        <dbReference type="ARBA" id="ARBA00022821"/>
    </source>
</evidence>
<comment type="subcellular location">
    <subcellularLocation>
        <location evidence="2">Cytoplasm</location>
    </subcellularLocation>
</comment>
<organism evidence="13 14">
    <name type="scientific">Striga asiatica</name>
    <name type="common">Asiatic witchweed</name>
    <name type="synonym">Buchnera asiatica</name>
    <dbReference type="NCBI Taxonomy" id="4170"/>
    <lineage>
        <taxon>Eukaryota</taxon>
        <taxon>Viridiplantae</taxon>
        <taxon>Streptophyta</taxon>
        <taxon>Embryophyta</taxon>
        <taxon>Tracheophyta</taxon>
        <taxon>Spermatophyta</taxon>
        <taxon>Magnoliopsida</taxon>
        <taxon>eudicotyledons</taxon>
        <taxon>Gunneridae</taxon>
        <taxon>Pentapetalae</taxon>
        <taxon>asterids</taxon>
        <taxon>lamiids</taxon>
        <taxon>Lamiales</taxon>
        <taxon>Orobanchaceae</taxon>
        <taxon>Buchnereae</taxon>
        <taxon>Striga</taxon>
    </lineage>
</organism>
<dbReference type="GO" id="GO:0005737">
    <property type="term" value="C:cytoplasm"/>
    <property type="evidence" value="ECO:0007669"/>
    <property type="project" value="UniProtKB-SubCell"/>
</dbReference>
<dbReference type="InterPro" id="IPR027417">
    <property type="entry name" value="P-loop_NTPase"/>
</dbReference>
<dbReference type="InterPro" id="IPR002182">
    <property type="entry name" value="NB-ARC"/>
</dbReference>
<dbReference type="OrthoDB" id="913302at2759"/>
<comment type="caution">
    <text evidence="13">The sequence shown here is derived from an EMBL/GenBank/DDBJ whole genome shotgun (WGS) entry which is preliminary data.</text>
</comment>
<dbReference type="PANTHER" id="PTHR23155">
    <property type="entry name" value="DISEASE RESISTANCE PROTEIN RP"/>
    <property type="match status" value="1"/>
</dbReference>
<dbReference type="Proteomes" id="UP000325081">
    <property type="component" value="Unassembled WGS sequence"/>
</dbReference>
<sequence length="543" mass="62178">MDDVWSTDAWDRIKFFFPDNNNGSRIMITTRLSNLASQLSGSSGLEMGFLDEDNSWNLFRKNVFGDKDCPMELEEIGKQIARGCKGLPLSIVVIGGLLAKSNQTREHWNYILENLNSVVNLDDNECCLRILSLSYNHLPVHLKPCFLYMGIFPKDRLVKASTLVKLWVAEGFLKPINDKTMELAAEEYLKDLVQRNLVLFGELGYYGNIKLCRVHDLLRDLCIKVAEKENFFCVATTDNPNTGQKWHTQRRIGIQRQEMSCKHIPESLCKNVKSASLARSVICNVDRVAPARSPARFRSMAPISGEFPPLFYHLWNLQTLIVDHDIWGVIPTPPIIDIWKMPRLRHINVYDFHLPDPPSNFDDSYILQDLQTLKTVSISEWSEEASRRIPNIKKLNLRLPAKDPLVFWGHDLAMSLIFPHTLKKLTFSRACLLWEDLAEKVGYLPNLQVLKLKICSCKGSVWETVEGQFCSLKVLEINSWPDLEYWMMENWTHFPCLESLILGDLPNLKAIPQSPILLVLSIIRGTAFLPSLTHSNGKCNFIH</sequence>
<comment type="similarity">
    <text evidence="3">Belongs to the disease resistance NB-LRR family.</text>
</comment>
<dbReference type="Gene3D" id="3.40.50.300">
    <property type="entry name" value="P-loop containing nucleotide triphosphate hydrolases"/>
    <property type="match status" value="1"/>
</dbReference>
<dbReference type="Pfam" id="PF23559">
    <property type="entry name" value="WHD_DRP"/>
    <property type="match status" value="1"/>
</dbReference>
<keyword evidence="6" id="KW-0381">Hypersensitive response</keyword>
<dbReference type="InterPro" id="IPR042197">
    <property type="entry name" value="Apaf_helical"/>
</dbReference>
<name>A0A5A7QMU6_STRAF</name>
<keyword evidence="14" id="KW-1185">Reference proteome</keyword>
<dbReference type="AlphaFoldDB" id="A0A5A7QMU6"/>
<keyword evidence="9" id="KW-0611">Plant defense</keyword>
<keyword evidence="4" id="KW-0963">Cytoplasm</keyword>
<dbReference type="PANTHER" id="PTHR23155:SF1152">
    <property type="entry name" value="AAA+ ATPASE DOMAIN-CONTAINING PROTEIN"/>
    <property type="match status" value="1"/>
</dbReference>
<feature type="domain" description="Disease resistance protein winged helix" evidence="12">
    <location>
        <begin position="151"/>
        <end position="222"/>
    </location>
</feature>
<dbReference type="EMBL" id="BKCP01007515">
    <property type="protein sequence ID" value="GER46326.1"/>
    <property type="molecule type" value="Genomic_DNA"/>
</dbReference>
<evidence type="ECO:0000256" key="5">
    <source>
        <dbReference type="ARBA" id="ARBA00022614"/>
    </source>
</evidence>
<dbReference type="InterPro" id="IPR036388">
    <property type="entry name" value="WH-like_DNA-bd_sf"/>
</dbReference>
<evidence type="ECO:0000256" key="3">
    <source>
        <dbReference type="ARBA" id="ARBA00008894"/>
    </source>
</evidence>
<protein>
    <submittedName>
        <fullName evidence="13">Disease resistance protein</fullName>
    </submittedName>
</protein>
<dbReference type="SUPFAM" id="SSF52540">
    <property type="entry name" value="P-loop containing nucleoside triphosphate hydrolases"/>
    <property type="match status" value="1"/>
</dbReference>
<evidence type="ECO:0000256" key="1">
    <source>
        <dbReference type="ARBA" id="ARBA00002074"/>
    </source>
</evidence>
<accession>A0A5A7QMU6</accession>
<evidence type="ECO:0000259" key="12">
    <source>
        <dbReference type="Pfam" id="PF23559"/>
    </source>
</evidence>